<dbReference type="EMBL" id="BK015861">
    <property type="protein sequence ID" value="DAD70142.1"/>
    <property type="molecule type" value="Genomic_DNA"/>
</dbReference>
<organism evidence="1">
    <name type="scientific">Siphoviridae sp. ct3o911</name>
    <dbReference type="NCBI Taxonomy" id="2827560"/>
    <lineage>
        <taxon>Viruses</taxon>
        <taxon>Duplodnaviria</taxon>
        <taxon>Heunggongvirae</taxon>
        <taxon>Uroviricota</taxon>
        <taxon>Caudoviricetes</taxon>
    </lineage>
</organism>
<name>A0A8S5LJE4_9CAUD</name>
<evidence type="ECO:0000313" key="1">
    <source>
        <dbReference type="EMBL" id="DAD70142.1"/>
    </source>
</evidence>
<accession>A0A8S5LJE4</accession>
<protein>
    <submittedName>
        <fullName evidence="1">Uncharacterized protein</fullName>
    </submittedName>
</protein>
<sequence>MKTEYYSKASCLKSRALFLCPFSIQERSLKSP</sequence>
<proteinExistence type="predicted"/>
<reference evidence="1" key="1">
    <citation type="journal article" date="2021" name="Proc. Natl. Acad. Sci. U.S.A.">
        <title>A Catalog of Tens of Thousands of Viruses from Human Metagenomes Reveals Hidden Associations with Chronic Diseases.</title>
        <authorList>
            <person name="Tisza M.J."/>
            <person name="Buck C.B."/>
        </authorList>
    </citation>
    <scope>NUCLEOTIDE SEQUENCE</scope>
    <source>
        <strain evidence="1">Ct3o911</strain>
    </source>
</reference>